<comment type="caution">
    <text evidence="1">The sequence shown here is derived from an EMBL/GenBank/DDBJ whole genome shotgun (WGS) entry which is preliminary data.</text>
</comment>
<evidence type="ECO:0000313" key="1">
    <source>
        <dbReference type="EMBL" id="MRG91133.1"/>
    </source>
</evidence>
<evidence type="ECO:0000313" key="2">
    <source>
        <dbReference type="Proteomes" id="UP000440224"/>
    </source>
</evidence>
<sequence>MRHALFALFDHDHDAASSLRAVLALPGLPRPCSVLVHHDKVNRNDLPLGETSAREGITTGALVGSVAGGLLGGLVLGPLGYIAAGPLAATLFGMLGGGAAGALGGGLTGAGKPDPVIDDVEREVKAGKVLLTVEVENMAQAEEVAEICRAHNGTIARKPVFGFWSHRLHDKDAA</sequence>
<protein>
    <submittedName>
        <fullName evidence="1">DUF1269 domain-containing protein</fullName>
    </submittedName>
</protein>
<organism evidence="1 2">
    <name type="scientific">Polyangium spumosum</name>
    <dbReference type="NCBI Taxonomy" id="889282"/>
    <lineage>
        <taxon>Bacteria</taxon>
        <taxon>Pseudomonadati</taxon>
        <taxon>Myxococcota</taxon>
        <taxon>Polyangia</taxon>
        <taxon>Polyangiales</taxon>
        <taxon>Polyangiaceae</taxon>
        <taxon>Polyangium</taxon>
    </lineage>
</organism>
<accession>A0A6N7PGF7</accession>
<gene>
    <name evidence="1" type="ORF">GF068_04245</name>
</gene>
<dbReference type="Proteomes" id="UP000440224">
    <property type="component" value="Unassembled WGS sequence"/>
</dbReference>
<dbReference type="OrthoDB" id="5518097at2"/>
<keyword evidence="2" id="KW-1185">Reference proteome</keyword>
<proteinExistence type="predicted"/>
<dbReference type="EMBL" id="WJIE01000001">
    <property type="protein sequence ID" value="MRG91133.1"/>
    <property type="molecule type" value="Genomic_DNA"/>
</dbReference>
<name>A0A6N7PGF7_9BACT</name>
<reference evidence="1 2" key="1">
    <citation type="submission" date="2019-10" db="EMBL/GenBank/DDBJ databases">
        <title>A soil myxobacterium in the family Polyangiaceae.</title>
        <authorList>
            <person name="Li Y."/>
            <person name="Wang J."/>
        </authorList>
    </citation>
    <scope>NUCLEOTIDE SEQUENCE [LARGE SCALE GENOMIC DNA]</scope>
    <source>
        <strain evidence="1 2">DSM 14734</strain>
    </source>
</reference>
<dbReference type="RefSeq" id="WP_153817962.1">
    <property type="nucleotide sequence ID" value="NZ_WJIE01000001.1"/>
</dbReference>
<dbReference type="AlphaFoldDB" id="A0A6N7PGF7"/>